<evidence type="ECO:0000313" key="5">
    <source>
        <dbReference type="Proteomes" id="UP000509568"/>
    </source>
</evidence>
<organism evidence="4 5">
    <name type="scientific">Pseudomonas eucalypticola</name>
    <dbReference type="NCBI Taxonomy" id="2599595"/>
    <lineage>
        <taxon>Bacteria</taxon>
        <taxon>Pseudomonadati</taxon>
        <taxon>Pseudomonadota</taxon>
        <taxon>Gammaproteobacteria</taxon>
        <taxon>Pseudomonadales</taxon>
        <taxon>Pseudomonadaceae</taxon>
        <taxon>Pseudomonas</taxon>
    </lineage>
</organism>
<evidence type="ECO:0000256" key="1">
    <source>
        <dbReference type="ARBA" id="ARBA00005622"/>
    </source>
</evidence>
<dbReference type="PANTHER" id="PTHR40841">
    <property type="entry name" value="SIDEROPHORE TRIACETYLFUSARININE C ESTERASE"/>
    <property type="match status" value="1"/>
</dbReference>
<proteinExistence type="inferred from homology"/>
<keyword evidence="2 4" id="KW-0378">Hydrolase</keyword>
<feature type="signal peptide" evidence="3">
    <location>
        <begin position="1"/>
        <end position="21"/>
    </location>
</feature>
<protein>
    <submittedName>
        <fullName evidence="4">Alpha/beta hydrolase</fullName>
    </submittedName>
</protein>
<dbReference type="EMBL" id="CP056030">
    <property type="protein sequence ID" value="QKZ02931.1"/>
    <property type="molecule type" value="Genomic_DNA"/>
</dbReference>
<dbReference type="Pfam" id="PF00756">
    <property type="entry name" value="Esterase"/>
    <property type="match status" value="1"/>
</dbReference>
<evidence type="ECO:0000313" key="4">
    <source>
        <dbReference type="EMBL" id="QKZ02931.1"/>
    </source>
</evidence>
<dbReference type="Gene3D" id="3.40.50.1820">
    <property type="entry name" value="alpha/beta hydrolase"/>
    <property type="match status" value="1"/>
</dbReference>
<gene>
    <name evidence="4" type="ORF">HWQ56_03585</name>
</gene>
<dbReference type="InterPro" id="IPR000801">
    <property type="entry name" value="Esterase-like"/>
</dbReference>
<accession>A0A7D5HU93</accession>
<sequence>MMLIRFLLMVFFSGAVATASARPDLSLPSTPNIAQRGSSLYRFTQLDLDSVDAKRHYRVWVGVPKHAAPAAGYPALYMLDGNAVLAALDDQLLGQVHGDTLPVLVLIGYAVNARFDVVARAYDDTPGLPLGTPSADARPSGGADQFALLIEQRVKPAVAALAKVDPQRQTLWGHSFGGLFALHVLFTHTHDFQAYAVADPSVWWGNGVLLGEQQKLAPANRVRLLMMRGTASKVGRGPAGASEVSPEAARQLAEGLAGRANVTVDYQELVLSHGAMFNASLLPALRFATEQ</sequence>
<feature type="chain" id="PRO_5028900115" evidence="3">
    <location>
        <begin position="22"/>
        <end position="291"/>
    </location>
</feature>
<dbReference type="AlphaFoldDB" id="A0A7D5HU93"/>
<name>A0A7D5HU93_9PSED</name>
<evidence type="ECO:0000256" key="2">
    <source>
        <dbReference type="ARBA" id="ARBA00022801"/>
    </source>
</evidence>
<comment type="similarity">
    <text evidence="1">Belongs to the esterase D family.</text>
</comment>
<dbReference type="Proteomes" id="UP000509568">
    <property type="component" value="Chromosome"/>
</dbReference>
<dbReference type="GO" id="GO:0016788">
    <property type="term" value="F:hydrolase activity, acting on ester bonds"/>
    <property type="evidence" value="ECO:0007669"/>
    <property type="project" value="TreeGrafter"/>
</dbReference>
<keyword evidence="3" id="KW-0732">Signal</keyword>
<dbReference type="RefSeq" id="WP_176569803.1">
    <property type="nucleotide sequence ID" value="NZ_CP056030.1"/>
</dbReference>
<dbReference type="SUPFAM" id="SSF53474">
    <property type="entry name" value="alpha/beta-Hydrolases"/>
    <property type="match status" value="1"/>
</dbReference>
<evidence type="ECO:0000256" key="3">
    <source>
        <dbReference type="SAM" id="SignalP"/>
    </source>
</evidence>
<reference evidence="4 5" key="1">
    <citation type="submission" date="2020-06" db="EMBL/GenBank/DDBJ databases">
        <title>Pseudomonas eucalypticola sp. nov., an endophyte of Eucalyptus dunnii leaves with biocontrol ability of eucalyptus leaf blight.</title>
        <authorList>
            <person name="Liu Y."/>
            <person name="Song Z."/>
            <person name="Zeng H."/>
            <person name="Lu M."/>
            <person name="Wang X."/>
            <person name="Lian X."/>
            <person name="Zhang Q."/>
        </authorList>
    </citation>
    <scope>NUCLEOTIDE SEQUENCE [LARGE SCALE GENOMIC DNA]</scope>
    <source>
        <strain evidence="4 5">NP-1</strain>
    </source>
</reference>
<dbReference type="InterPro" id="IPR052558">
    <property type="entry name" value="Siderophore_Hydrolase_D"/>
</dbReference>
<dbReference type="KEGG" id="pez:HWQ56_03585"/>
<keyword evidence="5" id="KW-1185">Reference proteome</keyword>
<dbReference type="InterPro" id="IPR029058">
    <property type="entry name" value="AB_hydrolase_fold"/>
</dbReference>
<dbReference type="PANTHER" id="PTHR40841:SF2">
    <property type="entry name" value="SIDEROPHORE-DEGRADING ESTERASE (EUROFUNG)"/>
    <property type="match status" value="1"/>
</dbReference>